<organism evidence="3 4">
    <name type="scientific">Enterovirga aerilata</name>
    <dbReference type="NCBI Taxonomy" id="2730920"/>
    <lineage>
        <taxon>Bacteria</taxon>
        <taxon>Pseudomonadati</taxon>
        <taxon>Pseudomonadota</taxon>
        <taxon>Alphaproteobacteria</taxon>
        <taxon>Hyphomicrobiales</taxon>
        <taxon>Methylobacteriaceae</taxon>
        <taxon>Enterovirga</taxon>
    </lineage>
</organism>
<proteinExistence type="predicted"/>
<reference evidence="3 4" key="1">
    <citation type="submission" date="2020-04" db="EMBL/GenBank/DDBJ databases">
        <title>Enterovirga sp. isolate from soil.</title>
        <authorList>
            <person name="Chea S."/>
            <person name="Kim D.-U."/>
        </authorList>
    </citation>
    <scope>NUCLEOTIDE SEQUENCE [LARGE SCALE GENOMIC DNA]</scope>
    <source>
        <strain evidence="3 4">DB1703</strain>
    </source>
</reference>
<dbReference type="AlphaFoldDB" id="A0A849I1J8"/>
<evidence type="ECO:0000256" key="2">
    <source>
        <dbReference type="SAM" id="SignalP"/>
    </source>
</evidence>
<dbReference type="EMBL" id="JABEPP010000004">
    <property type="protein sequence ID" value="NNM73656.1"/>
    <property type="molecule type" value="Genomic_DNA"/>
</dbReference>
<feature type="signal peptide" evidence="2">
    <location>
        <begin position="1"/>
        <end position="25"/>
    </location>
</feature>
<evidence type="ECO:0000313" key="4">
    <source>
        <dbReference type="Proteomes" id="UP000564885"/>
    </source>
</evidence>
<feature type="region of interest" description="Disordered" evidence="1">
    <location>
        <begin position="21"/>
        <end position="114"/>
    </location>
</feature>
<feature type="compositionally biased region" description="Low complexity" evidence="1">
    <location>
        <begin position="21"/>
        <end position="32"/>
    </location>
</feature>
<gene>
    <name evidence="3" type="ORF">HJG44_14805</name>
</gene>
<feature type="chain" id="PRO_5032635110" evidence="2">
    <location>
        <begin position="26"/>
        <end position="114"/>
    </location>
</feature>
<name>A0A849I1J8_9HYPH</name>
<dbReference type="Proteomes" id="UP000564885">
    <property type="component" value="Unassembled WGS sequence"/>
</dbReference>
<keyword evidence="4" id="KW-1185">Reference proteome</keyword>
<evidence type="ECO:0000313" key="3">
    <source>
        <dbReference type="EMBL" id="NNM73656.1"/>
    </source>
</evidence>
<feature type="compositionally biased region" description="Pro residues" evidence="1">
    <location>
        <begin position="88"/>
        <end position="104"/>
    </location>
</feature>
<comment type="caution">
    <text evidence="3">The sequence shown here is derived from an EMBL/GenBank/DDBJ whole genome shotgun (WGS) entry which is preliminary data.</text>
</comment>
<protein>
    <submittedName>
        <fullName evidence="3">Uncharacterized protein</fullName>
    </submittedName>
</protein>
<evidence type="ECO:0000256" key="1">
    <source>
        <dbReference type="SAM" id="MobiDB-lite"/>
    </source>
</evidence>
<sequence length="114" mass="11558">MSGCIIKAGTLAIALSAALAGSAAAQTRTAPANPVQQQPRDPNMPAPHNTVPEKIDSTGSTGSLSERLDRTDGVIRPPDTGPDMTVRPPVPNPGTTPVIPPPGSPGGNPRLDPK</sequence>
<keyword evidence="2" id="KW-0732">Signal</keyword>
<dbReference type="RefSeq" id="WP_171219154.1">
    <property type="nucleotide sequence ID" value="NZ_JABEPP010000004.1"/>
</dbReference>
<accession>A0A849I1J8</accession>